<dbReference type="GO" id="GO:0003676">
    <property type="term" value="F:nucleic acid binding"/>
    <property type="evidence" value="ECO:0007669"/>
    <property type="project" value="UniProtKB-UniRule"/>
</dbReference>
<organism evidence="5 6">
    <name type="scientific">Chloropicon roscoffensis</name>
    <dbReference type="NCBI Taxonomy" id="1461544"/>
    <lineage>
        <taxon>Eukaryota</taxon>
        <taxon>Viridiplantae</taxon>
        <taxon>Chlorophyta</taxon>
        <taxon>Chloropicophyceae</taxon>
        <taxon>Chloropicales</taxon>
        <taxon>Chloropicaceae</taxon>
        <taxon>Chloropicon</taxon>
    </lineage>
</organism>
<dbReference type="InterPro" id="IPR013087">
    <property type="entry name" value="Znf_C2H2_type"/>
</dbReference>
<dbReference type="GO" id="GO:0043022">
    <property type="term" value="F:ribosome binding"/>
    <property type="evidence" value="ECO:0007669"/>
    <property type="project" value="TreeGrafter"/>
</dbReference>
<dbReference type="AlphaFoldDB" id="A0AAX4P8P5"/>
<dbReference type="Gene3D" id="3.30.1370.50">
    <property type="entry name" value="R3H-like domain"/>
    <property type="match status" value="1"/>
</dbReference>
<dbReference type="SMART" id="SM00393">
    <property type="entry name" value="R3H"/>
    <property type="match status" value="1"/>
</dbReference>
<dbReference type="InterPro" id="IPR044288">
    <property type="entry name" value="ZNF598/HEL2"/>
</dbReference>
<evidence type="ECO:0000259" key="3">
    <source>
        <dbReference type="PROSITE" id="PS50089"/>
    </source>
</evidence>
<dbReference type="SUPFAM" id="SSF82708">
    <property type="entry name" value="R3H domain"/>
    <property type="match status" value="1"/>
</dbReference>
<evidence type="ECO:0000256" key="1">
    <source>
        <dbReference type="PROSITE-ProRule" id="PRU00175"/>
    </source>
</evidence>
<dbReference type="GO" id="GO:0016567">
    <property type="term" value="P:protein ubiquitination"/>
    <property type="evidence" value="ECO:0007669"/>
    <property type="project" value="TreeGrafter"/>
</dbReference>
<evidence type="ECO:0000259" key="4">
    <source>
        <dbReference type="PROSITE" id="PS51061"/>
    </source>
</evidence>
<dbReference type="GO" id="GO:0008270">
    <property type="term" value="F:zinc ion binding"/>
    <property type="evidence" value="ECO:0007669"/>
    <property type="project" value="UniProtKB-KW"/>
</dbReference>
<keyword evidence="1" id="KW-0479">Metal-binding</keyword>
<gene>
    <name evidence="5" type="ORF">HKI87_06g41310</name>
</gene>
<accession>A0AAX4P8P5</accession>
<evidence type="ECO:0000313" key="5">
    <source>
        <dbReference type="EMBL" id="WZN62594.1"/>
    </source>
</evidence>
<dbReference type="InterPro" id="IPR001374">
    <property type="entry name" value="R3H_dom"/>
</dbReference>
<name>A0AAX4P8P5_9CHLO</name>
<proteinExistence type="predicted"/>
<dbReference type="Pfam" id="PF13920">
    <property type="entry name" value="zf-C3HC4_3"/>
    <property type="match status" value="1"/>
</dbReference>
<dbReference type="PANTHER" id="PTHR22938:SF0">
    <property type="entry name" value="E3 UBIQUITIN-PROTEIN LIGASE ZNF598"/>
    <property type="match status" value="1"/>
</dbReference>
<keyword evidence="1" id="KW-0862">Zinc</keyword>
<evidence type="ECO:0000313" key="6">
    <source>
        <dbReference type="Proteomes" id="UP001472866"/>
    </source>
</evidence>
<keyword evidence="1" id="KW-0863">Zinc-finger</keyword>
<protein>
    <submittedName>
        <fullName evidence="5">RING zinc finger protein</fullName>
    </submittedName>
</protein>
<feature type="region of interest" description="Disordered" evidence="2">
    <location>
        <begin position="282"/>
        <end position="406"/>
    </location>
</feature>
<dbReference type="EMBL" id="CP151506">
    <property type="protein sequence ID" value="WZN62594.1"/>
    <property type="molecule type" value="Genomic_DNA"/>
</dbReference>
<feature type="domain" description="R3H" evidence="4">
    <location>
        <begin position="486"/>
        <end position="549"/>
    </location>
</feature>
<keyword evidence="6" id="KW-1185">Reference proteome</keyword>
<dbReference type="InterPro" id="IPR036867">
    <property type="entry name" value="R3H_dom_sf"/>
</dbReference>
<dbReference type="SMART" id="SM00355">
    <property type="entry name" value="ZnF_C2H2"/>
    <property type="match status" value="4"/>
</dbReference>
<dbReference type="PANTHER" id="PTHR22938">
    <property type="entry name" value="ZINC FINGER PROTEIN 598"/>
    <property type="match status" value="1"/>
</dbReference>
<dbReference type="PROSITE" id="PS51061">
    <property type="entry name" value="R3H"/>
    <property type="match status" value="1"/>
</dbReference>
<dbReference type="InterPro" id="IPR001841">
    <property type="entry name" value="Znf_RING"/>
</dbReference>
<dbReference type="PROSITE" id="PS00028">
    <property type="entry name" value="ZINC_FINGER_C2H2_1"/>
    <property type="match status" value="1"/>
</dbReference>
<evidence type="ECO:0000256" key="2">
    <source>
        <dbReference type="SAM" id="MobiDB-lite"/>
    </source>
</evidence>
<feature type="domain" description="RING-type" evidence="3">
    <location>
        <begin position="3"/>
        <end position="44"/>
    </location>
</feature>
<dbReference type="GO" id="GO:0072344">
    <property type="term" value="P:rescue of stalled ribosome"/>
    <property type="evidence" value="ECO:0007669"/>
    <property type="project" value="InterPro"/>
</dbReference>
<dbReference type="GO" id="GO:0061630">
    <property type="term" value="F:ubiquitin protein ligase activity"/>
    <property type="evidence" value="ECO:0007669"/>
    <property type="project" value="InterPro"/>
</dbReference>
<reference evidence="5 6" key="1">
    <citation type="submission" date="2024-03" db="EMBL/GenBank/DDBJ databases">
        <title>Complete genome sequence of the green alga Chloropicon roscoffensis RCC1871.</title>
        <authorList>
            <person name="Lemieux C."/>
            <person name="Pombert J.-F."/>
            <person name="Otis C."/>
            <person name="Turmel M."/>
        </authorList>
    </citation>
    <scope>NUCLEOTIDE SEQUENCE [LARGE SCALE GENOMIC DNA]</scope>
    <source>
        <strain evidence="5 6">RCC1871</strain>
    </source>
</reference>
<sequence length="663" mass="73791">MECLVCAETVSHVSVLPCGHADLCSLCTLRLRTVVNDKRCCACQTEAAEVYVARHREQEGWSPTFPKDLRRRAKSGEVHPMRGSKGVYFEEEAHRDEMDVKCALTCSVCYEKGNSNVKFNSMKALKAHLREMHGKFMCDVCLRGRQVFVTEQVLYTRSELNRHYKRGDTKGPMAEAGFKGHPTCQFCKSRFYSDQELYVHMQTKHLQCFLCKRARPNEYVYYRDLLQLTDHFREQHHFCDHAECKPRHPEERAFGTAEDLRVHEVRCHGKELSKAERKMALRISLEGPETREEGGGGPEPGRRRRGGGGGAGLRSQAAPFVPGGGSGRGGIIDDDIGLNTADRGWGWRPPAQDPEVSSFPPLPGQAPRDPLPGGEHAPPAAVGREHHPLSSAAARRGADGQGSVAAGGAVGNSAGVVSRSQGLLDRLEALVVEDKAEVLERESRERRRNRLADAFGVSDPNRPSHFAPLTSVAVPDDVIDYAAKHLDFVVKVERVVASFWERGRSNRMSLPAMTRDQRKVVHVVCNLNKVVSQAYGSEPNRCVNLIKNPAGSEAPRDSLSAIARARLGGVDLDGLVEELKWEIKLMDVEPEVNLRQVLVYQMHLDTELRVEELKEKHPKNLKSAIVRFSSEERYQEARAQLGGGMRGKFVVDPYASSTKVVRV</sequence>
<dbReference type="Proteomes" id="UP001472866">
    <property type="component" value="Chromosome 06"/>
</dbReference>
<dbReference type="PROSITE" id="PS50089">
    <property type="entry name" value="ZF_RING_2"/>
    <property type="match status" value="1"/>
</dbReference>
<dbReference type="Pfam" id="PF01424">
    <property type="entry name" value="R3H"/>
    <property type="match status" value="1"/>
</dbReference>